<organism evidence="1 2">
    <name type="scientific">Auriscalpium vulgare</name>
    <dbReference type="NCBI Taxonomy" id="40419"/>
    <lineage>
        <taxon>Eukaryota</taxon>
        <taxon>Fungi</taxon>
        <taxon>Dikarya</taxon>
        <taxon>Basidiomycota</taxon>
        <taxon>Agaricomycotina</taxon>
        <taxon>Agaricomycetes</taxon>
        <taxon>Russulales</taxon>
        <taxon>Auriscalpiaceae</taxon>
        <taxon>Auriscalpium</taxon>
    </lineage>
</organism>
<evidence type="ECO:0000313" key="1">
    <source>
        <dbReference type="EMBL" id="KAI0046607.1"/>
    </source>
</evidence>
<gene>
    <name evidence="1" type="ORF">FA95DRAFT_1606744</name>
</gene>
<dbReference type="Proteomes" id="UP000814033">
    <property type="component" value="Unassembled WGS sequence"/>
</dbReference>
<reference evidence="1" key="2">
    <citation type="journal article" date="2022" name="New Phytol.">
        <title>Evolutionary transition to the ectomycorrhizal habit in the genomes of a hyperdiverse lineage of mushroom-forming fungi.</title>
        <authorList>
            <person name="Looney B."/>
            <person name="Miyauchi S."/>
            <person name="Morin E."/>
            <person name="Drula E."/>
            <person name="Courty P.E."/>
            <person name="Kohler A."/>
            <person name="Kuo A."/>
            <person name="LaButti K."/>
            <person name="Pangilinan J."/>
            <person name="Lipzen A."/>
            <person name="Riley R."/>
            <person name="Andreopoulos W."/>
            <person name="He G."/>
            <person name="Johnson J."/>
            <person name="Nolan M."/>
            <person name="Tritt A."/>
            <person name="Barry K.W."/>
            <person name="Grigoriev I.V."/>
            <person name="Nagy L.G."/>
            <person name="Hibbett D."/>
            <person name="Henrissat B."/>
            <person name="Matheny P.B."/>
            <person name="Labbe J."/>
            <person name="Martin F.M."/>
        </authorList>
    </citation>
    <scope>NUCLEOTIDE SEQUENCE</scope>
    <source>
        <strain evidence="1">FP105234-sp</strain>
    </source>
</reference>
<comment type="caution">
    <text evidence="1">The sequence shown here is derived from an EMBL/GenBank/DDBJ whole genome shotgun (WGS) entry which is preliminary data.</text>
</comment>
<accession>A0ACB8RRU9</accession>
<proteinExistence type="predicted"/>
<name>A0ACB8RRU9_9AGAM</name>
<reference evidence="1" key="1">
    <citation type="submission" date="2021-02" db="EMBL/GenBank/DDBJ databases">
        <authorList>
            <consortium name="DOE Joint Genome Institute"/>
            <person name="Ahrendt S."/>
            <person name="Looney B.P."/>
            <person name="Miyauchi S."/>
            <person name="Morin E."/>
            <person name="Drula E."/>
            <person name="Courty P.E."/>
            <person name="Chicoki N."/>
            <person name="Fauchery L."/>
            <person name="Kohler A."/>
            <person name="Kuo A."/>
            <person name="Labutti K."/>
            <person name="Pangilinan J."/>
            <person name="Lipzen A."/>
            <person name="Riley R."/>
            <person name="Andreopoulos W."/>
            <person name="He G."/>
            <person name="Johnson J."/>
            <person name="Barry K.W."/>
            <person name="Grigoriev I.V."/>
            <person name="Nagy L."/>
            <person name="Hibbett D."/>
            <person name="Henrissat B."/>
            <person name="Matheny P.B."/>
            <person name="Labbe J."/>
            <person name="Martin F."/>
        </authorList>
    </citation>
    <scope>NUCLEOTIDE SEQUENCE</scope>
    <source>
        <strain evidence="1">FP105234-sp</strain>
    </source>
</reference>
<protein>
    <submittedName>
        <fullName evidence="1">Uncharacterized protein</fullName>
    </submittedName>
</protein>
<keyword evidence="2" id="KW-1185">Reference proteome</keyword>
<evidence type="ECO:0000313" key="2">
    <source>
        <dbReference type="Proteomes" id="UP000814033"/>
    </source>
</evidence>
<sequence length="117" mass="13074">MPLNIAEDPLALGAFADVKEDFAIFYSSRDDKGVMWCPDCRAVEDVVERTFAPPEGPSGLIIYVGQKPEWKTPANYFRGTGWDVQSVPTIVRLRDGQPVGQLVEDEILTRLTSFVKQ</sequence>
<dbReference type="EMBL" id="MU275921">
    <property type="protein sequence ID" value="KAI0046607.1"/>
    <property type="molecule type" value="Genomic_DNA"/>
</dbReference>